<sequence length="198" mass="22342">MPSPPPLPSPTPSPPPEPEREPTPIPWQILAALENERLLNNPSMMRYIAYGGMYEHLPYENVDWDLEGSSVCRVEGARCYGHDFEEPDKLWWHLRTSYHRVHNARQRPFQLTPPPPKCCRQIRQEVQGQITQSDDTPMAEATNDEITPLSEIPDDQGSITLSSTDSASVSRQECSSSQVADDKYDDDSDGVKSIILSH</sequence>
<feature type="compositionally biased region" description="Pro residues" evidence="1">
    <location>
        <begin position="1"/>
        <end position="16"/>
    </location>
</feature>
<proteinExistence type="predicted"/>
<name>A0A9P4XI19_9HYPO</name>
<evidence type="ECO:0000313" key="2">
    <source>
        <dbReference type="EMBL" id="KAF3073000.1"/>
    </source>
</evidence>
<comment type="caution">
    <text evidence="2">The sequence shown here is derived from an EMBL/GenBank/DDBJ whole genome shotgun (WGS) entry which is preliminary data.</text>
</comment>
<dbReference type="Proteomes" id="UP000801864">
    <property type="component" value="Unassembled WGS sequence"/>
</dbReference>
<keyword evidence="3" id="KW-1185">Reference proteome</keyword>
<feature type="compositionally biased region" description="Polar residues" evidence="1">
    <location>
        <begin position="157"/>
        <end position="179"/>
    </location>
</feature>
<reference evidence="2 3" key="1">
    <citation type="submission" date="2018-06" db="EMBL/GenBank/DDBJ databases">
        <title>Genome analysis of cellulolytic fungus Trichoderma lentiforme CFAM-422.</title>
        <authorList>
            <person name="Steindorff A.S."/>
            <person name="Formighieri E.F."/>
            <person name="Midorikawa G.E.O."/>
            <person name="Tamietti M.S."/>
            <person name="Ramos E.Z."/>
            <person name="Silva A.S."/>
            <person name="Bon E.P.S."/>
            <person name="Mendes T.D."/>
            <person name="Damaso M.C.T."/>
            <person name="Favaro L.C.L."/>
        </authorList>
    </citation>
    <scope>NUCLEOTIDE SEQUENCE [LARGE SCALE GENOMIC DNA]</scope>
    <source>
        <strain evidence="2 3">CFAM-422</strain>
    </source>
</reference>
<feature type="region of interest" description="Disordered" evidence="1">
    <location>
        <begin position="1"/>
        <end position="23"/>
    </location>
</feature>
<accession>A0A9P4XI19</accession>
<evidence type="ECO:0000256" key="1">
    <source>
        <dbReference type="SAM" id="MobiDB-lite"/>
    </source>
</evidence>
<dbReference type="EMBL" id="QLNT01000007">
    <property type="protein sequence ID" value="KAF3073000.1"/>
    <property type="molecule type" value="Genomic_DNA"/>
</dbReference>
<gene>
    <name evidence="2" type="ORF">CFAM422_004982</name>
</gene>
<organism evidence="2 3">
    <name type="scientific">Trichoderma lentiforme</name>
    <dbReference type="NCBI Taxonomy" id="1567552"/>
    <lineage>
        <taxon>Eukaryota</taxon>
        <taxon>Fungi</taxon>
        <taxon>Dikarya</taxon>
        <taxon>Ascomycota</taxon>
        <taxon>Pezizomycotina</taxon>
        <taxon>Sordariomycetes</taxon>
        <taxon>Hypocreomycetidae</taxon>
        <taxon>Hypocreales</taxon>
        <taxon>Hypocreaceae</taxon>
        <taxon>Trichoderma</taxon>
    </lineage>
</organism>
<protein>
    <submittedName>
        <fullName evidence="2">Uncharacterized protein</fullName>
    </submittedName>
</protein>
<dbReference type="AlphaFoldDB" id="A0A9P4XI19"/>
<evidence type="ECO:0000313" key="3">
    <source>
        <dbReference type="Proteomes" id="UP000801864"/>
    </source>
</evidence>
<feature type="region of interest" description="Disordered" evidence="1">
    <location>
        <begin position="148"/>
        <end position="198"/>
    </location>
</feature>